<reference evidence="5 6" key="1">
    <citation type="submission" date="2020-02" db="EMBL/GenBank/DDBJ databases">
        <title>Balneolaceae bacterium YR4-1, complete genome.</title>
        <authorList>
            <person name="Li Y."/>
            <person name="Wu S."/>
        </authorList>
    </citation>
    <scope>NUCLEOTIDE SEQUENCE [LARGE SCALE GENOMIC DNA]</scope>
    <source>
        <strain evidence="5 6">YR4-1</strain>
    </source>
</reference>
<dbReference type="Proteomes" id="UP000473278">
    <property type="component" value="Unassembled WGS sequence"/>
</dbReference>
<organism evidence="5 6">
    <name type="scientific">Halalkalibaculum roseum</name>
    <dbReference type="NCBI Taxonomy" id="2709311"/>
    <lineage>
        <taxon>Bacteria</taxon>
        <taxon>Pseudomonadati</taxon>
        <taxon>Balneolota</taxon>
        <taxon>Balneolia</taxon>
        <taxon>Balneolales</taxon>
        <taxon>Balneolaceae</taxon>
        <taxon>Halalkalibaculum</taxon>
    </lineage>
</organism>
<dbReference type="EMBL" id="JAALLT010000004">
    <property type="protein sequence ID" value="NGP77596.1"/>
    <property type="molecule type" value="Genomic_DNA"/>
</dbReference>
<dbReference type="Gene3D" id="1.10.10.10">
    <property type="entry name" value="Winged helix-like DNA-binding domain superfamily/Winged helix DNA-binding domain"/>
    <property type="match status" value="1"/>
</dbReference>
<evidence type="ECO:0000256" key="4">
    <source>
        <dbReference type="PIRNR" id="PIRNR006707"/>
    </source>
</evidence>
<comment type="similarity">
    <text evidence="4">Belongs to the GbsR family.</text>
</comment>
<dbReference type="PANTHER" id="PTHR38465:SF1">
    <property type="entry name" value="HTH-TYPE TRANSCRIPTIONAL REGULATOR MJ1563-RELATED"/>
    <property type="match status" value="1"/>
</dbReference>
<evidence type="ECO:0000313" key="6">
    <source>
        <dbReference type="Proteomes" id="UP000473278"/>
    </source>
</evidence>
<gene>
    <name evidence="5" type="ORF">G3570_13185</name>
</gene>
<keyword evidence="2 4" id="KW-0238">DNA-binding</keyword>
<keyword evidence="6" id="KW-1185">Reference proteome</keyword>
<accession>A0A6M1T0G8</accession>
<proteinExistence type="inferred from homology"/>
<keyword evidence="1 4" id="KW-0805">Transcription regulation</keyword>
<dbReference type="InterPro" id="IPR036388">
    <property type="entry name" value="WH-like_DNA-bd_sf"/>
</dbReference>
<evidence type="ECO:0000256" key="1">
    <source>
        <dbReference type="ARBA" id="ARBA00023015"/>
    </source>
</evidence>
<dbReference type="PIRSF" id="PIRSF006707">
    <property type="entry name" value="MJ1563"/>
    <property type="match status" value="1"/>
</dbReference>
<sequence>MSAVPEDRSQNYEEALEQFVLLWGEMASAWGINKTMAQIHALLYAEAEPLDTDTIMERLDISRGNANMNLRNLVQWQLAHKVHFKGKRKDFYSAEKDVWNIVSTIVRERQQREVAPIRQNLEECLEVFEAGSTESPKEKEFKERIENFIRFLEMFERFTEAMLPYINKKNLKFLKQLVKIAEMKESIKESMTKTTEKPSKDER</sequence>
<evidence type="ECO:0000313" key="5">
    <source>
        <dbReference type="EMBL" id="NGP77596.1"/>
    </source>
</evidence>
<keyword evidence="3 4" id="KW-0804">Transcription</keyword>
<dbReference type="InterPro" id="IPR026282">
    <property type="entry name" value="MJ1563"/>
</dbReference>
<dbReference type="SUPFAM" id="SSF46785">
    <property type="entry name" value="Winged helix' DNA-binding domain"/>
    <property type="match status" value="1"/>
</dbReference>
<dbReference type="GO" id="GO:0003677">
    <property type="term" value="F:DNA binding"/>
    <property type="evidence" value="ECO:0007669"/>
    <property type="project" value="UniProtKB-UniRule"/>
</dbReference>
<comment type="caution">
    <text evidence="5">The sequence shown here is derived from an EMBL/GenBank/DDBJ whole genome shotgun (WGS) entry which is preliminary data.</text>
</comment>
<dbReference type="InterPro" id="IPR052362">
    <property type="entry name" value="HTH-GbsR_regulator"/>
</dbReference>
<protein>
    <recommendedName>
        <fullName evidence="4">HTH-type transcriptional regulator</fullName>
    </recommendedName>
</protein>
<dbReference type="AlphaFoldDB" id="A0A6M1T0G8"/>
<evidence type="ECO:0000256" key="2">
    <source>
        <dbReference type="ARBA" id="ARBA00023125"/>
    </source>
</evidence>
<dbReference type="PANTHER" id="PTHR38465">
    <property type="entry name" value="HTH-TYPE TRANSCRIPTIONAL REGULATOR MJ1563-RELATED"/>
    <property type="match status" value="1"/>
</dbReference>
<dbReference type="InterPro" id="IPR036390">
    <property type="entry name" value="WH_DNA-bd_sf"/>
</dbReference>
<name>A0A6M1T0G8_9BACT</name>
<evidence type="ECO:0000256" key="3">
    <source>
        <dbReference type="ARBA" id="ARBA00023163"/>
    </source>
</evidence>